<dbReference type="SUPFAM" id="SSF46785">
    <property type="entry name" value="Winged helix' DNA-binding domain"/>
    <property type="match status" value="1"/>
</dbReference>
<evidence type="ECO:0000313" key="7">
    <source>
        <dbReference type="Proteomes" id="UP000030008"/>
    </source>
</evidence>
<accession>A0A099I0C4</accession>
<dbReference type="PANTHER" id="PTHR30126:SF91">
    <property type="entry name" value="LYSR FAMILY TRANSCRIPTIONAL REGULATOR"/>
    <property type="match status" value="1"/>
</dbReference>
<dbReference type="Pfam" id="PF00126">
    <property type="entry name" value="HTH_1"/>
    <property type="match status" value="1"/>
</dbReference>
<dbReference type="GO" id="GO:0000976">
    <property type="term" value="F:transcription cis-regulatory region binding"/>
    <property type="evidence" value="ECO:0007669"/>
    <property type="project" value="TreeGrafter"/>
</dbReference>
<protein>
    <submittedName>
        <fullName evidence="6">LysR family transcriptional regulator</fullName>
    </submittedName>
</protein>
<dbReference type="GO" id="GO:0003700">
    <property type="term" value="F:DNA-binding transcription factor activity"/>
    <property type="evidence" value="ECO:0007669"/>
    <property type="project" value="InterPro"/>
</dbReference>
<keyword evidence="3" id="KW-0238">DNA-binding</keyword>
<dbReference type="SUPFAM" id="SSF53850">
    <property type="entry name" value="Periplasmic binding protein-like II"/>
    <property type="match status" value="1"/>
</dbReference>
<dbReference type="Gene3D" id="1.10.10.10">
    <property type="entry name" value="Winged helix-like DNA-binding domain superfamily/Winged helix DNA-binding domain"/>
    <property type="match status" value="1"/>
</dbReference>
<dbReference type="PROSITE" id="PS50931">
    <property type="entry name" value="HTH_LYSR"/>
    <property type="match status" value="1"/>
</dbReference>
<name>A0A099I0C4_CLOIN</name>
<dbReference type="InterPro" id="IPR036388">
    <property type="entry name" value="WH-like_DNA-bd_sf"/>
</dbReference>
<evidence type="ECO:0000256" key="3">
    <source>
        <dbReference type="ARBA" id="ARBA00023125"/>
    </source>
</evidence>
<proteinExistence type="inferred from homology"/>
<dbReference type="EMBL" id="JQIF01000162">
    <property type="protein sequence ID" value="KGJ51061.1"/>
    <property type="molecule type" value="Genomic_DNA"/>
</dbReference>
<dbReference type="Gene3D" id="3.40.190.10">
    <property type="entry name" value="Periplasmic binding protein-like II"/>
    <property type="match status" value="2"/>
</dbReference>
<reference evidence="6 7" key="1">
    <citation type="submission" date="2014-08" db="EMBL/GenBank/DDBJ databases">
        <title>Clostridium innocuum, an unnegligible vancomycin-resistant pathogen causing extra-intestinal infections.</title>
        <authorList>
            <person name="Feng Y."/>
            <person name="Chiu C.-H."/>
        </authorList>
    </citation>
    <scope>NUCLEOTIDE SEQUENCE [LARGE SCALE GENOMIC DNA]</scope>
    <source>
        <strain evidence="6 7">AN88</strain>
    </source>
</reference>
<dbReference type="RefSeq" id="WP_044908524.1">
    <property type="nucleotide sequence ID" value="NZ_JQIF01000162.1"/>
</dbReference>
<evidence type="ECO:0000256" key="4">
    <source>
        <dbReference type="ARBA" id="ARBA00023163"/>
    </source>
</evidence>
<comment type="caution">
    <text evidence="6">The sequence shown here is derived from an EMBL/GenBank/DDBJ whole genome shotgun (WGS) entry which is preliminary data.</text>
</comment>
<dbReference type="InterPro" id="IPR005119">
    <property type="entry name" value="LysR_subst-bd"/>
</dbReference>
<keyword evidence="2" id="KW-0805">Transcription regulation</keyword>
<dbReference type="InterPro" id="IPR000847">
    <property type="entry name" value="LysR_HTH_N"/>
</dbReference>
<evidence type="ECO:0000313" key="6">
    <source>
        <dbReference type="EMBL" id="KGJ51061.1"/>
    </source>
</evidence>
<comment type="similarity">
    <text evidence="1">Belongs to the LysR transcriptional regulatory family.</text>
</comment>
<dbReference type="InterPro" id="IPR036390">
    <property type="entry name" value="WH_DNA-bd_sf"/>
</dbReference>
<evidence type="ECO:0000256" key="1">
    <source>
        <dbReference type="ARBA" id="ARBA00009437"/>
    </source>
</evidence>
<organism evidence="6 7">
    <name type="scientific">Clostridium innocuum</name>
    <dbReference type="NCBI Taxonomy" id="1522"/>
    <lineage>
        <taxon>Bacteria</taxon>
        <taxon>Bacillati</taxon>
        <taxon>Bacillota</taxon>
        <taxon>Clostridia</taxon>
        <taxon>Eubacteriales</taxon>
        <taxon>Clostridiaceae</taxon>
        <taxon>Clostridium</taxon>
    </lineage>
</organism>
<dbReference type="Pfam" id="PF03466">
    <property type="entry name" value="LysR_substrate"/>
    <property type="match status" value="1"/>
</dbReference>
<dbReference type="AlphaFoldDB" id="A0A099I0C4"/>
<dbReference type="Proteomes" id="UP000030008">
    <property type="component" value="Unassembled WGS sequence"/>
</dbReference>
<sequence length="292" mass="33682">MLDFRLYTFLTLSETLNYTKAADILCITQPAVSQHIKYMEKEYDCKLFFYDGKQLNLTAQGKLLAEKVRTMVADEKMIRSLLKQNQKTPALRFGATLTIGEFILPQRLNSFLAEHTESSLCMIVENTATLLQMLNSGDIGFAFVEGYFPKQTYDWKLLSQERYVAVKGKHYTLQKEVRCLKDLVQETLIVREDGSGTREILERGMQEINLSIASFQRVIEIGNVQAIKTLVRNNQGISFLYEAAAREEIEKGELEVIDLYDFHILHEFNYITLKDSVFKEQYDAFFASVCRP</sequence>
<keyword evidence="4" id="KW-0804">Transcription</keyword>
<evidence type="ECO:0000259" key="5">
    <source>
        <dbReference type="PROSITE" id="PS50931"/>
    </source>
</evidence>
<gene>
    <name evidence="6" type="ORF">CIAN88_22745</name>
</gene>
<evidence type="ECO:0000256" key="2">
    <source>
        <dbReference type="ARBA" id="ARBA00023015"/>
    </source>
</evidence>
<dbReference type="PANTHER" id="PTHR30126">
    <property type="entry name" value="HTH-TYPE TRANSCRIPTIONAL REGULATOR"/>
    <property type="match status" value="1"/>
</dbReference>
<feature type="domain" description="HTH lysR-type" evidence="5">
    <location>
        <begin position="1"/>
        <end position="58"/>
    </location>
</feature>